<accession>A0A517MJ14</accession>
<feature type="domain" description="Sialidase" evidence="2">
    <location>
        <begin position="215"/>
        <end position="301"/>
    </location>
</feature>
<dbReference type="Gene3D" id="2.120.10.10">
    <property type="match status" value="2"/>
</dbReference>
<dbReference type="Proteomes" id="UP000320672">
    <property type="component" value="Chromosome"/>
</dbReference>
<dbReference type="AlphaFoldDB" id="A0A517MJ14"/>
<dbReference type="CDD" id="cd15482">
    <property type="entry name" value="Sialidase_non-viral"/>
    <property type="match status" value="1"/>
</dbReference>
<reference evidence="3 4" key="1">
    <citation type="submission" date="2019-02" db="EMBL/GenBank/DDBJ databases">
        <title>Deep-cultivation of Planctomycetes and their phenomic and genomic characterization uncovers novel biology.</title>
        <authorList>
            <person name="Wiegand S."/>
            <person name="Jogler M."/>
            <person name="Boedeker C."/>
            <person name="Pinto D."/>
            <person name="Vollmers J."/>
            <person name="Rivas-Marin E."/>
            <person name="Kohn T."/>
            <person name="Peeters S.H."/>
            <person name="Heuer A."/>
            <person name="Rast P."/>
            <person name="Oberbeckmann S."/>
            <person name="Bunk B."/>
            <person name="Jeske O."/>
            <person name="Meyerdierks A."/>
            <person name="Storesund J.E."/>
            <person name="Kallscheuer N."/>
            <person name="Luecker S."/>
            <person name="Lage O.M."/>
            <person name="Pohl T."/>
            <person name="Merkel B.J."/>
            <person name="Hornburger P."/>
            <person name="Mueller R.-W."/>
            <person name="Bruemmer F."/>
            <person name="Labrenz M."/>
            <person name="Spormann A.M."/>
            <person name="Op den Camp H."/>
            <person name="Overmann J."/>
            <person name="Amann R."/>
            <person name="Jetten M.S.M."/>
            <person name="Mascher T."/>
            <person name="Medema M.H."/>
            <person name="Devos D.P."/>
            <person name="Kaster A.-K."/>
            <person name="Ovreas L."/>
            <person name="Rohde M."/>
            <person name="Galperin M.Y."/>
            <person name="Jogler C."/>
        </authorList>
    </citation>
    <scope>NUCLEOTIDE SEQUENCE [LARGE SCALE GENOMIC DNA]</scope>
    <source>
        <strain evidence="3 4">FF011L</strain>
    </source>
</reference>
<dbReference type="InterPro" id="IPR011040">
    <property type="entry name" value="Sialidase"/>
</dbReference>
<protein>
    <submittedName>
        <fullName evidence="3">BNR/Asp-box repeat protein</fullName>
    </submittedName>
</protein>
<dbReference type="KEGG" id="rml:FF011L_36550"/>
<keyword evidence="4" id="KW-1185">Reference proteome</keyword>
<organism evidence="3 4">
    <name type="scientific">Roseimaritima multifibrata</name>
    <dbReference type="NCBI Taxonomy" id="1930274"/>
    <lineage>
        <taxon>Bacteria</taxon>
        <taxon>Pseudomonadati</taxon>
        <taxon>Planctomycetota</taxon>
        <taxon>Planctomycetia</taxon>
        <taxon>Pirellulales</taxon>
        <taxon>Pirellulaceae</taxon>
        <taxon>Roseimaritima</taxon>
    </lineage>
</organism>
<gene>
    <name evidence="3" type="ORF">FF011L_36550</name>
</gene>
<dbReference type="InterPro" id="IPR036278">
    <property type="entry name" value="Sialidase_sf"/>
</dbReference>
<dbReference type="SUPFAM" id="SSF50939">
    <property type="entry name" value="Sialidases"/>
    <property type="match status" value="1"/>
</dbReference>
<dbReference type="EMBL" id="CP036262">
    <property type="protein sequence ID" value="QDS94873.1"/>
    <property type="molecule type" value="Genomic_DNA"/>
</dbReference>
<dbReference type="PANTHER" id="PTHR43752">
    <property type="entry name" value="BNR/ASP-BOX REPEAT FAMILY PROTEIN"/>
    <property type="match status" value="1"/>
</dbReference>
<feature type="chain" id="PRO_5022121080" evidence="1">
    <location>
        <begin position="17"/>
        <end position="391"/>
    </location>
</feature>
<dbReference type="RefSeq" id="WP_145352819.1">
    <property type="nucleotide sequence ID" value="NZ_CP036262.1"/>
</dbReference>
<sequence precursor="true">MSAHKFCLALYTTSFAFLFFAWNPSSVTGNEGEANVAPATISIPTFDISDETERHSVVAQGTTEIYQGHPCTVLLPDGKTMFCTWSINHAGYLGPLSRSDDGGKTWSGLLDVPANWTQVRQTTPTIHYLVDPEGVGRIFVFGGRDFEGRLRQAYSEDGGVTWTPMKDTGLTAECAPKTIMSFDEGKRLVMWCDRRGPFALNRPDADPYIWQAESLDGGLTWSPERPVVRTQSRWGQPAVIKSPDEKQLLMVLRNETFHSLFSVSDDGGKNWSKVRPLPAALTGHRPKMLYAPDGRLVMVMRDTAKSSKTHGHFIAWVGTYEDVVTNREGEYRIKLFHSNAASDCGYSGFDLLPDGTFVATTYVKYRPGPEKHSVMTTRFKLEEIDQKVPME</sequence>
<name>A0A517MJ14_9BACT</name>
<dbReference type="OrthoDB" id="9807193at2"/>
<proteinExistence type="predicted"/>
<evidence type="ECO:0000259" key="2">
    <source>
        <dbReference type="Pfam" id="PF13088"/>
    </source>
</evidence>
<dbReference type="Pfam" id="PF13088">
    <property type="entry name" value="BNR_2"/>
    <property type="match status" value="1"/>
</dbReference>
<dbReference type="PANTHER" id="PTHR43752:SF2">
    <property type="entry name" value="BNR_ASP-BOX REPEAT FAMILY PROTEIN"/>
    <property type="match status" value="1"/>
</dbReference>
<feature type="signal peptide" evidence="1">
    <location>
        <begin position="1"/>
        <end position="16"/>
    </location>
</feature>
<keyword evidence="1" id="KW-0732">Signal</keyword>
<evidence type="ECO:0000256" key="1">
    <source>
        <dbReference type="SAM" id="SignalP"/>
    </source>
</evidence>
<evidence type="ECO:0000313" key="3">
    <source>
        <dbReference type="EMBL" id="QDS94873.1"/>
    </source>
</evidence>
<evidence type="ECO:0000313" key="4">
    <source>
        <dbReference type="Proteomes" id="UP000320672"/>
    </source>
</evidence>